<evidence type="ECO:0000313" key="7">
    <source>
        <dbReference type="Proteomes" id="UP001179647"/>
    </source>
</evidence>
<dbReference type="GO" id="GO:0019310">
    <property type="term" value="P:inositol catabolic process"/>
    <property type="evidence" value="ECO:0007669"/>
    <property type="project" value="UniProtKB-UniRule"/>
</dbReference>
<keyword evidence="7" id="KW-1185">Reference proteome</keyword>
<dbReference type="KEGG" id="vie:OL234_05355"/>
<dbReference type="Pfam" id="PF01261">
    <property type="entry name" value="AP_endonuc_2"/>
    <property type="match status" value="1"/>
</dbReference>
<gene>
    <name evidence="4 6" type="primary">iolE</name>
    <name evidence="6" type="ORF">OL234_05355</name>
</gene>
<comment type="catalytic activity">
    <reaction evidence="4">
        <text>scyllo-inosose = 3D-3,5/4-trihydroxycyclohexane-1,2-dione + H2O</text>
        <dbReference type="Rhea" id="RHEA:14065"/>
        <dbReference type="ChEBI" id="CHEBI:15377"/>
        <dbReference type="ChEBI" id="CHEBI:17811"/>
        <dbReference type="ChEBI" id="CHEBI:28446"/>
        <dbReference type="EC" id="4.2.1.44"/>
    </reaction>
</comment>
<dbReference type="InterPro" id="IPR023952">
    <property type="entry name" value="IolE"/>
</dbReference>
<dbReference type="SUPFAM" id="SSF51658">
    <property type="entry name" value="Xylose isomerase-like"/>
    <property type="match status" value="1"/>
</dbReference>
<comment type="similarity">
    <text evidence="4">Belongs to the IolE/MocC family.</text>
</comment>
<reference evidence="6" key="1">
    <citation type="submission" date="2022-10" db="EMBL/GenBank/DDBJ databases">
        <title>Vagococcus sp. isolated from poultry meat.</title>
        <authorList>
            <person name="Johansson P."/>
            <person name="Bjorkroth J."/>
        </authorList>
    </citation>
    <scope>NUCLEOTIDE SEQUENCE</scope>
    <source>
        <strain evidence="6">STAA11</strain>
    </source>
</reference>
<name>A0AAF0CT24_9ENTE</name>
<dbReference type="GO" id="GO:0050114">
    <property type="term" value="F:myo-inosose-2 dehydratase activity"/>
    <property type="evidence" value="ECO:0007669"/>
    <property type="project" value="UniProtKB-UniRule"/>
</dbReference>
<keyword evidence="3 4" id="KW-0170">Cobalt</keyword>
<comment type="cofactor">
    <cofactor evidence="4">
        <name>Co(2+)</name>
        <dbReference type="ChEBI" id="CHEBI:48828"/>
    </cofactor>
    <cofactor evidence="4">
        <name>Mn(2+)</name>
        <dbReference type="ChEBI" id="CHEBI:29035"/>
    </cofactor>
</comment>
<dbReference type="InterPro" id="IPR050312">
    <property type="entry name" value="IolE/XylAMocC-like"/>
</dbReference>
<dbReference type="PANTHER" id="PTHR12110">
    <property type="entry name" value="HYDROXYPYRUVATE ISOMERASE"/>
    <property type="match status" value="1"/>
</dbReference>
<keyword evidence="2 4" id="KW-0456">Lyase</keyword>
<proteinExistence type="inferred from homology"/>
<dbReference type="AlphaFoldDB" id="A0AAF0CT24"/>
<dbReference type="HAMAP" id="MF_01672">
    <property type="entry name" value="IolE"/>
    <property type="match status" value="1"/>
</dbReference>
<evidence type="ECO:0000313" key="6">
    <source>
        <dbReference type="EMBL" id="WEG72413.1"/>
    </source>
</evidence>
<dbReference type="NCBIfam" id="TIGR04379">
    <property type="entry name" value="myo_inos_iolE"/>
    <property type="match status" value="1"/>
</dbReference>
<protein>
    <recommendedName>
        <fullName evidence="4">Inosose dehydratase</fullName>
        <ecNumber evidence="4">4.2.1.44</ecNumber>
    </recommendedName>
    <alternativeName>
        <fullName evidence="4">2-keto-myo-inositol dehydratase</fullName>
        <shortName evidence="4">2KMI dehydratase</shortName>
    </alternativeName>
</protein>
<accession>A0AAF0CT24</accession>
<comment type="cofactor">
    <cofactor evidence="4">
        <name>glutathione</name>
        <dbReference type="ChEBI" id="CHEBI:57925"/>
    </cofactor>
</comment>
<dbReference type="InterPro" id="IPR013022">
    <property type="entry name" value="Xyl_isomerase-like_TIM-brl"/>
</dbReference>
<evidence type="ECO:0000259" key="5">
    <source>
        <dbReference type="Pfam" id="PF01261"/>
    </source>
</evidence>
<dbReference type="InterPro" id="IPR030823">
    <property type="entry name" value="IolE/MocC"/>
</dbReference>
<evidence type="ECO:0000256" key="2">
    <source>
        <dbReference type="ARBA" id="ARBA00023239"/>
    </source>
</evidence>
<feature type="domain" description="Xylose isomerase-like TIM barrel" evidence="5">
    <location>
        <begin position="41"/>
        <end position="288"/>
    </location>
</feature>
<dbReference type="InterPro" id="IPR036237">
    <property type="entry name" value="Xyl_isomerase-like_sf"/>
</dbReference>
<dbReference type="EC" id="4.2.1.44" evidence="4"/>
<comment type="pathway">
    <text evidence="4">Polyol metabolism; myo-inositol degradation into acetyl-CoA; acetyl-CoA from myo-inositol: step 2/7.</text>
</comment>
<comment type="function">
    <text evidence="4">Catalyzes the dehydration of inosose (2-keto-myo-inositol, 2KMI or 2,4,6/3,5-pentahydroxycyclohexanone) to 3D-(3,5/4)-trihydroxycyclohexane-1,2-dione (D-2,3-diketo-4-deoxy-epi-inositol).</text>
</comment>
<evidence type="ECO:0000256" key="3">
    <source>
        <dbReference type="ARBA" id="ARBA00023285"/>
    </source>
</evidence>
<dbReference type="Proteomes" id="UP001179647">
    <property type="component" value="Chromosome"/>
</dbReference>
<organism evidence="6 7">
    <name type="scientific">Vagococcus intermedius</name>
    <dbReference type="NCBI Taxonomy" id="2991418"/>
    <lineage>
        <taxon>Bacteria</taxon>
        <taxon>Bacillati</taxon>
        <taxon>Bacillota</taxon>
        <taxon>Bacilli</taxon>
        <taxon>Lactobacillales</taxon>
        <taxon>Enterococcaceae</taxon>
        <taxon>Vagococcus</taxon>
    </lineage>
</organism>
<dbReference type="PANTHER" id="PTHR12110:SF41">
    <property type="entry name" value="INOSOSE DEHYDRATASE"/>
    <property type="match status" value="1"/>
</dbReference>
<evidence type="ECO:0000256" key="4">
    <source>
        <dbReference type="HAMAP-Rule" id="MF_01672"/>
    </source>
</evidence>
<dbReference type="RefSeq" id="WP_275468216.1">
    <property type="nucleotide sequence ID" value="NZ_CP110232.1"/>
</dbReference>
<dbReference type="Gene3D" id="3.20.20.150">
    <property type="entry name" value="Divalent-metal-dependent TIM barrel enzymes"/>
    <property type="match status" value="1"/>
</dbReference>
<dbReference type="EMBL" id="CP110232">
    <property type="protein sequence ID" value="WEG72413.1"/>
    <property type="molecule type" value="Genomic_DNA"/>
</dbReference>
<keyword evidence="1 4" id="KW-0464">Manganese</keyword>
<sequence length="293" mass="33189">MTIKLGIAPIAWTNDDLPELGAENSFEQCISEMALARFTGTEIGNKYPKDPDVLKSYLAPRGLNVASAWFSVYLTTKSYEENVPAFIEHRDFLHAMGAKVIVISEQGHSIQGLDKPIYQDKPTFTEEEWDKLTTGLEKLGELAKEKEMTIVYHHHMGTGVQTTEEIDRLMAHTDPEKVSLLFDTGHLVFSGEDPLEIYKKHHSRIKHIHFKDIRKDRMAVVKESKMSFLDGVKSGVFTVPGDGMIDFSPIWKLIDENDYEGWIVVEAEQDPAKANPFLYAKKARNHIKQVTGL</sequence>
<evidence type="ECO:0000256" key="1">
    <source>
        <dbReference type="ARBA" id="ARBA00023211"/>
    </source>
</evidence>
<dbReference type="GO" id="GO:0030145">
    <property type="term" value="F:manganese ion binding"/>
    <property type="evidence" value="ECO:0007669"/>
    <property type="project" value="UniProtKB-UniRule"/>
</dbReference>